<dbReference type="SUPFAM" id="SSF54427">
    <property type="entry name" value="NTF2-like"/>
    <property type="match status" value="1"/>
</dbReference>
<accession>A0A381TYW6</accession>
<proteinExistence type="predicted"/>
<protein>
    <recommendedName>
        <fullName evidence="2">SnoaL-like domain-containing protein</fullName>
    </recommendedName>
</protein>
<evidence type="ECO:0000313" key="1">
    <source>
        <dbReference type="EMBL" id="SVA21205.1"/>
    </source>
</evidence>
<dbReference type="AlphaFoldDB" id="A0A381TYW6"/>
<gene>
    <name evidence="1" type="ORF">METZ01_LOCUS74059</name>
</gene>
<dbReference type="InterPro" id="IPR009959">
    <property type="entry name" value="Cyclase_SnoaL-like"/>
</dbReference>
<dbReference type="Gene3D" id="3.10.450.50">
    <property type="match status" value="1"/>
</dbReference>
<dbReference type="InterPro" id="IPR032710">
    <property type="entry name" value="NTF2-like_dom_sf"/>
</dbReference>
<name>A0A381TYW6_9ZZZZ</name>
<reference evidence="1" key="1">
    <citation type="submission" date="2018-05" db="EMBL/GenBank/DDBJ databases">
        <authorList>
            <person name="Lanie J.A."/>
            <person name="Ng W.-L."/>
            <person name="Kazmierczak K.M."/>
            <person name="Andrzejewski T.M."/>
            <person name="Davidsen T.M."/>
            <person name="Wayne K.J."/>
            <person name="Tettelin H."/>
            <person name="Glass J.I."/>
            <person name="Rusch D."/>
            <person name="Podicherti R."/>
            <person name="Tsui H.-C.T."/>
            <person name="Winkler M.E."/>
        </authorList>
    </citation>
    <scope>NUCLEOTIDE SEQUENCE</scope>
</reference>
<dbReference type="Pfam" id="PF07366">
    <property type="entry name" value="SnoaL"/>
    <property type="match status" value="1"/>
</dbReference>
<dbReference type="GO" id="GO:0030638">
    <property type="term" value="P:polyketide metabolic process"/>
    <property type="evidence" value="ECO:0007669"/>
    <property type="project" value="InterPro"/>
</dbReference>
<evidence type="ECO:0008006" key="2">
    <source>
        <dbReference type="Google" id="ProtNLM"/>
    </source>
</evidence>
<sequence>MSNIKEIANSFFEDCEVGKGWEVCKNYCLEDASFSSQAEPLLQTNTIEGYADWMQGVCSILPDCSYEIKSVTVDEDSKQVSFFAVFSGTHTEEGGPVPPTGLKGSIDYVYALEFSEDKIKHLTKIWNPHHFNKQIGWE</sequence>
<organism evidence="1">
    <name type="scientific">marine metagenome</name>
    <dbReference type="NCBI Taxonomy" id="408172"/>
    <lineage>
        <taxon>unclassified sequences</taxon>
        <taxon>metagenomes</taxon>
        <taxon>ecological metagenomes</taxon>
    </lineage>
</organism>
<dbReference type="EMBL" id="UINC01005418">
    <property type="protein sequence ID" value="SVA21205.1"/>
    <property type="molecule type" value="Genomic_DNA"/>
</dbReference>